<dbReference type="Proteomes" id="UP000273307">
    <property type="component" value="Unassembled WGS sequence"/>
</dbReference>
<dbReference type="PANTHER" id="PTHR43355:SF2">
    <property type="entry name" value="FLAVIN REDUCTASE (NADPH)"/>
    <property type="match status" value="1"/>
</dbReference>
<dbReference type="PANTHER" id="PTHR43355">
    <property type="entry name" value="FLAVIN REDUCTASE (NADPH)"/>
    <property type="match status" value="1"/>
</dbReference>
<dbReference type="Gene3D" id="3.40.50.720">
    <property type="entry name" value="NAD(P)-binding Rossmann-like Domain"/>
    <property type="match status" value="1"/>
</dbReference>
<dbReference type="GO" id="GO:0004074">
    <property type="term" value="F:biliverdin reductase [NAD(P)H] activity"/>
    <property type="evidence" value="ECO:0007669"/>
    <property type="project" value="TreeGrafter"/>
</dbReference>
<accession>A0A498QE05</accession>
<dbReference type="AlphaFoldDB" id="A0A498QE05"/>
<feature type="domain" description="NAD(P)-binding" evidence="1">
    <location>
        <begin position="7"/>
        <end position="201"/>
    </location>
</feature>
<evidence type="ECO:0000313" key="2">
    <source>
        <dbReference type="EMBL" id="VBA43209.1"/>
    </source>
</evidence>
<dbReference type="InterPro" id="IPR051606">
    <property type="entry name" value="Polyketide_Oxido-like"/>
</dbReference>
<gene>
    <name evidence="2" type="ORF">LAUMK136_04973</name>
</gene>
<dbReference type="OrthoDB" id="3763081at2"/>
<dbReference type="InterPro" id="IPR036291">
    <property type="entry name" value="NAD(P)-bd_dom_sf"/>
</dbReference>
<evidence type="ECO:0000259" key="1">
    <source>
        <dbReference type="Pfam" id="PF13460"/>
    </source>
</evidence>
<dbReference type="RefSeq" id="WP_122526120.1">
    <property type="nucleotide sequence ID" value="NZ_UPHP01000131.1"/>
</dbReference>
<dbReference type="InterPro" id="IPR016040">
    <property type="entry name" value="NAD(P)-bd_dom"/>
</dbReference>
<organism evidence="2 3">
    <name type="scientific">Mycobacterium attenuatum</name>
    <dbReference type="NCBI Taxonomy" id="2341086"/>
    <lineage>
        <taxon>Bacteria</taxon>
        <taxon>Bacillati</taxon>
        <taxon>Actinomycetota</taxon>
        <taxon>Actinomycetes</taxon>
        <taxon>Mycobacteriales</taxon>
        <taxon>Mycobacteriaceae</taxon>
        <taxon>Mycobacterium</taxon>
    </lineage>
</organism>
<dbReference type="GO" id="GO:0042602">
    <property type="term" value="F:riboflavin reductase (NADPH) activity"/>
    <property type="evidence" value="ECO:0007669"/>
    <property type="project" value="TreeGrafter"/>
</dbReference>
<protein>
    <recommendedName>
        <fullName evidence="1">NAD(P)-binding domain-containing protein</fullName>
    </recommendedName>
</protein>
<dbReference type="CDD" id="cd05244">
    <property type="entry name" value="BVR-B_like_SDR_a"/>
    <property type="match status" value="1"/>
</dbReference>
<reference evidence="2 3" key="1">
    <citation type="submission" date="2018-09" db="EMBL/GenBank/DDBJ databases">
        <authorList>
            <person name="Tagini F."/>
        </authorList>
    </citation>
    <scope>NUCLEOTIDE SEQUENCE [LARGE SCALE GENOMIC DNA]</scope>
    <source>
        <strain evidence="2 3">MK136</strain>
    </source>
</reference>
<dbReference type="EMBL" id="UPHP01000131">
    <property type="protein sequence ID" value="VBA43209.1"/>
    <property type="molecule type" value="Genomic_DNA"/>
</dbReference>
<evidence type="ECO:0000313" key="3">
    <source>
        <dbReference type="Proteomes" id="UP000273307"/>
    </source>
</evidence>
<sequence length="212" mass="21969">MKITVFGATGGVGKHLVAQALQRGHAVSAVVRDPARLPISSPALTVTTVSGLEDPNRLRPALQGSDAVLSAVGPSGRKGAAVAGPGTASIVRAMQATGTERLVAVSAAPIGPVPPGESLLTRRLILPVLTTVLHNVYNDLAEMEAELERSHIAWTVVRPPRLTNRPLTGIYRTTLGGNVPRGSAISRADVAHLMLTALNQPAAVRQAIGIAY</sequence>
<dbReference type="Pfam" id="PF13460">
    <property type="entry name" value="NAD_binding_10"/>
    <property type="match status" value="1"/>
</dbReference>
<proteinExistence type="predicted"/>
<name>A0A498QE05_9MYCO</name>
<keyword evidence="3" id="KW-1185">Reference proteome</keyword>
<dbReference type="SUPFAM" id="SSF51735">
    <property type="entry name" value="NAD(P)-binding Rossmann-fold domains"/>
    <property type="match status" value="1"/>
</dbReference>